<accession>A0A381RTN3</accession>
<dbReference type="InterPro" id="IPR043472">
    <property type="entry name" value="Macro_dom-like"/>
</dbReference>
<dbReference type="Pfam" id="PF10021">
    <property type="entry name" value="PARG_cat_microb"/>
    <property type="match status" value="1"/>
</dbReference>
<reference evidence="2" key="1">
    <citation type="submission" date="2018-05" db="EMBL/GenBank/DDBJ databases">
        <authorList>
            <person name="Lanie J.A."/>
            <person name="Ng W.-L."/>
            <person name="Kazmierczak K.M."/>
            <person name="Andrzejewski T.M."/>
            <person name="Davidsen T.M."/>
            <person name="Wayne K.J."/>
            <person name="Tettelin H."/>
            <person name="Glass J.I."/>
            <person name="Rusch D."/>
            <person name="Podicherti R."/>
            <person name="Tsui H.-C.T."/>
            <person name="Winkler M.E."/>
        </authorList>
    </citation>
    <scope>NUCLEOTIDE SEQUENCE</scope>
</reference>
<proteinExistence type="predicted"/>
<gene>
    <name evidence="2" type="ORF">METZ01_LOCUS48099</name>
</gene>
<dbReference type="SUPFAM" id="SSF52949">
    <property type="entry name" value="Macro domain-like"/>
    <property type="match status" value="1"/>
</dbReference>
<dbReference type="PIRSF" id="PIRSF014899">
    <property type="entry name" value="UCP014899"/>
    <property type="match status" value="1"/>
</dbReference>
<dbReference type="InterPro" id="IPR019261">
    <property type="entry name" value="PARG_cat_microbial"/>
</dbReference>
<evidence type="ECO:0000259" key="1">
    <source>
        <dbReference type="Pfam" id="PF10021"/>
    </source>
</evidence>
<dbReference type="PANTHER" id="PTHR35596:SF1">
    <property type="entry name" value="MICROBIAL-TYPE PARG CATALYTIC DOMAIN-CONTAINING PROTEIN"/>
    <property type="match status" value="1"/>
</dbReference>
<dbReference type="AlphaFoldDB" id="A0A381RTN3"/>
<evidence type="ECO:0000313" key="2">
    <source>
        <dbReference type="EMBL" id="SUZ95245.1"/>
    </source>
</evidence>
<protein>
    <recommendedName>
        <fullName evidence="1">Microbial-type PARG catalytic domain-containing protein</fullName>
    </recommendedName>
</protein>
<dbReference type="InterPro" id="IPR012664">
    <property type="entry name" value="CHP02452"/>
</dbReference>
<dbReference type="NCBIfam" id="TIGR02452">
    <property type="entry name" value="TIGR02452 family protein"/>
    <property type="match status" value="1"/>
</dbReference>
<sequence length="289" mass="31845">MFKILPCIDSVEMAASRRQELDIPRNVAAELGRSAVEAAVEGQYVYGDGRKVDWSRYVQAACSSKVSIPPGAFLPSHECIPFPETRIQVSNETTLGASKRLVENGLWPLALNFANGVHPGGGFLSGAKAQEEVLCRSSALYRTIIDDQMYIEHRQRSRSDSTDWAIYSPDVPVFRTDNGAELEQPWLLSFITCAAPYAPAIGQPESADLLQKRIHRVLEIAKAYGHSASVLGAWGCGAFANDPRRTATDFRHALENDFSGAFSDIVFAITDWSPERKFLGPFCDVFAKK</sequence>
<feature type="domain" description="Microbial-type PARG catalytic" evidence="1">
    <location>
        <begin position="35"/>
        <end position="175"/>
    </location>
</feature>
<organism evidence="2">
    <name type="scientific">marine metagenome</name>
    <dbReference type="NCBI Taxonomy" id="408172"/>
    <lineage>
        <taxon>unclassified sequences</taxon>
        <taxon>metagenomes</taxon>
        <taxon>ecological metagenomes</taxon>
    </lineage>
</organism>
<dbReference type="PANTHER" id="PTHR35596">
    <property type="entry name" value="DUF2263 DOMAIN-CONTAINING PROTEIN"/>
    <property type="match status" value="1"/>
</dbReference>
<dbReference type="Gene3D" id="3.40.220.10">
    <property type="entry name" value="Leucine Aminopeptidase, subunit E, domain 1"/>
    <property type="match status" value="1"/>
</dbReference>
<name>A0A381RTN3_9ZZZZ</name>
<dbReference type="EMBL" id="UINC01002308">
    <property type="protein sequence ID" value="SUZ95245.1"/>
    <property type="molecule type" value="Genomic_DNA"/>
</dbReference>